<dbReference type="InterPro" id="IPR002347">
    <property type="entry name" value="SDR_fam"/>
</dbReference>
<protein>
    <submittedName>
        <fullName evidence="3">Uncharacterized protein</fullName>
    </submittedName>
</protein>
<accession>A0A1L7WX42</accession>
<evidence type="ECO:0000256" key="2">
    <source>
        <dbReference type="ARBA" id="ARBA00023002"/>
    </source>
</evidence>
<gene>
    <name evidence="3" type="ORF">PAC_07223</name>
</gene>
<comment type="similarity">
    <text evidence="1">Belongs to the short-chain dehydrogenases/reductases (SDR) family.</text>
</comment>
<dbReference type="SUPFAM" id="SSF51735">
    <property type="entry name" value="NAD(P)-binding Rossmann-fold domains"/>
    <property type="match status" value="1"/>
</dbReference>
<proteinExistence type="inferred from homology"/>
<dbReference type="PANTHER" id="PTHR43180">
    <property type="entry name" value="3-OXOACYL-(ACYL-CARRIER-PROTEIN) REDUCTASE (AFU_ORTHOLOGUE AFUA_6G11210)"/>
    <property type="match status" value="1"/>
</dbReference>
<keyword evidence="4" id="KW-1185">Reference proteome</keyword>
<dbReference type="EMBL" id="FJOG01000009">
    <property type="protein sequence ID" value="CZR57334.1"/>
    <property type="molecule type" value="Genomic_DNA"/>
</dbReference>
<dbReference type="InterPro" id="IPR036291">
    <property type="entry name" value="NAD(P)-bd_dom_sf"/>
</dbReference>
<dbReference type="OrthoDB" id="37659at2759"/>
<dbReference type="PANTHER" id="PTHR43180:SF33">
    <property type="entry name" value="15-HYDROXYPROSTAGLANDIN DEHYDROGENASE [NAD(+)]-LIKE"/>
    <property type="match status" value="1"/>
</dbReference>
<dbReference type="GO" id="GO:0016491">
    <property type="term" value="F:oxidoreductase activity"/>
    <property type="evidence" value="ECO:0007669"/>
    <property type="project" value="UniProtKB-KW"/>
</dbReference>
<organism evidence="3 4">
    <name type="scientific">Phialocephala subalpina</name>
    <dbReference type="NCBI Taxonomy" id="576137"/>
    <lineage>
        <taxon>Eukaryota</taxon>
        <taxon>Fungi</taxon>
        <taxon>Dikarya</taxon>
        <taxon>Ascomycota</taxon>
        <taxon>Pezizomycotina</taxon>
        <taxon>Leotiomycetes</taxon>
        <taxon>Helotiales</taxon>
        <taxon>Mollisiaceae</taxon>
        <taxon>Phialocephala</taxon>
        <taxon>Phialocephala fortinii species complex</taxon>
    </lineage>
</organism>
<dbReference type="PRINTS" id="PR00081">
    <property type="entry name" value="GDHRDH"/>
</dbReference>
<evidence type="ECO:0000256" key="1">
    <source>
        <dbReference type="ARBA" id="ARBA00006484"/>
    </source>
</evidence>
<reference evidence="3 4" key="1">
    <citation type="submission" date="2016-03" db="EMBL/GenBank/DDBJ databases">
        <authorList>
            <person name="Ploux O."/>
        </authorList>
    </citation>
    <scope>NUCLEOTIDE SEQUENCE [LARGE SCALE GENOMIC DNA]</scope>
    <source>
        <strain evidence="3 4">UAMH 11012</strain>
    </source>
</reference>
<dbReference type="Pfam" id="PF00106">
    <property type="entry name" value="adh_short"/>
    <property type="match status" value="1"/>
</dbReference>
<dbReference type="Gene3D" id="3.40.50.720">
    <property type="entry name" value="NAD(P)-binding Rossmann-like Domain"/>
    <property type="match status" value="1"/>
</dbReference>
<dbReference type="STRING" id="576137.A0A1L7WX42"/>
<dbReference type="Proteomes" id="UP000184330">
    <property type="component" value="Unassembled WGS sequence"/>
</dbReference>
<sequence length="226" mass="24330">MAAIKREIFSFNSLQSKTAIITGGANGIGAEVVRLFHSHGANVVIADLPSSEPAAVSLISTLSSRVIFVPTDILNWQNMISLFKQTISTFGSVEIVVANAGIMETKPFYDYEEDENGDLKEPKESYRIIDVNSKGTMNMQDVASAIGQTATDPKYKGACILVSVVDASRYRVKLTKEAFGSILKELEASRTALLSTWMGVDVAELMGKAGALFEGLGGYPLPKSKL</sequence>
<name>A0A1L7WX42_9HELO</name>
<evidence type="ECO:0000313" key="4">
    <source>
        <dbReference type="Proteomes" id="UP000184330"/>
    </source>
</evidence>
<dbReference type="AlphaFoldDB" id="A0A1L7WX42"/>
<evidence type="ECO:0000313" key="3">
    <source>
        <dbReference type="EMBL" id="CZR57334.1"/>
    </source>
</evidence>
<keyword evidence="2" id="KW-0560">Oxidoreductase</keyword>